<comment type="similarity">
    <text evidence="1">Belongs to the transposase 11 family.</text>
</comment>
<dbReference type="GO" id="GO:0003677">
    <property type="term" value="F:DNA binding"/>
    <property type="evidence" value="ECO:0007669"/>
    <property type="project" value="UniProtKB-KW"/>
</dbReference>
<keyword evidence="2" id="KW-0815">Transposition</keyword>
<dbReference type="InterPro" id="IPR025399">
    <property type="entry name" value="DUF4372"/>
</dbReference>
<sequence>MTVAQLSGRKSLRDLVSNLEAQGRRIYHLGMRKTSRVTLARVNEQQPYGLYQGLFSSLLTRCQAFAPRNRFKFSGKVYLLDATTINLCLAVFPWAQFRQTKGAIKLHFGLDADGYLPVFMDMTKGKVHESTWAKALSLPAGSTVVFDRGYTDYQWYQSLSDRKITFVTRLKRNAVVDYLDKRRGRKAQWVVGDQRIRLKNMDSELRLVDYVDPETGKLYFFLTNSFDLKATVIADLYKERWKIELFFKWIKQNLKVKTFLGTSPNAVLTQLWIALCVYLLLSFLKFKAKLGVSLTAILRVLQLNLFERRPLIDLLRPPDKTQPIVSPQLLLWN</sequence>
<dbReference type="PANTHER" id="PTHR33258">
    <property type="entry name" value="TRANSPOSASE INSL FOR INSERTION SEQUENCE ELEMENT IS186A-RELATED"/>
    <property type="match status" value="1"/>
</dbReference>
<evidence type="ECO:0000256" key="1">
    <source>
        <dbReference type="ARBA" id="ARBA00010075"/>
    </source>
</evidence>
<dbReference type="Pfam" id="PF14294">
    <property type="entry name" value="DUF4372"/>
    <property type="match status" value="1"/>
</dbReference>
<gene>
    <name evidence="7" type="ORF">SAMN02745124_04288</name>
</gene>
<evidence type="ECO:0000256" key="3">
    <source>
        <dbReference type="ARBA" id="ARBA00023125"/>
    </source>
</evidence>
<dbReference type="Pfam" id="PF01609">
    <property type="entry name" value="DDE_Tnp_1"/>
    <property type="match status" value="1"/>
</dbReference>
<dbReference type="STRING" id="1121409.SAMN02745124_04288"/>
<protein>
    <submittedName>
        <fullName evidence="7">IS4 transposase</fullName>
    </submittedName>
</protein>
<keyword evidence="3" id="KW-0238">DNA-binding</keyword>
<reference evidence="7 8" key="1">
    <citation type="submission" date="2016-11" db="EMBL/GenBank/DDBJ databases">
        <authorList>
            <person name="Jaros S."/>
            <person name="Januszkiewicz K."/>
            <person name="Wedrychowicz H."/>
        </authorList>
    </citation>
    <scope>NUCLEOTIDE SEQUENCE [LARGE SCALE GENOMIC DNA]</scope>
    <source>
        <strain evidence="7 8">DSM 9705</strain>
    </source>
</reference>
<dbReference type="GO" id="GO:0004803">
    <property type="term" value="F:transposase activity"/>
    <property type="evidence" value="ECO:0007669"/>
    <property type="project" value="InterPro"/>
</dbReference>
<dbReference type="PANTHER" id="PTHR33258:SF1">
    <property type="entry name" value="TRANSPOSASE INSL FOR INSERTION SEQUENCE ELEMENT IS186A-RELATED"/>
    <property type="match status" value="1"/>
</dbReference>
<proteinExistence type="inferred from homology"/>
<dbReference type="Gene3D" id="3.90.350.10">
    <property type="entry name" value="Transposase Inhibitor Protein From Tn5, Chain A, domain 1"/>
    <property type="match status" value="1"/>
</dbReference>
<feature type="domain" description="Transposase IS4-like" evidence="5">
    <location>
        <begin position="75"/>
        <end position="280"/>
    </location>
</feature>
<keyword evidence="4" id="KW-0233">DNA recombination</keyword>
<evidence type="ECO:0000259" key="5">
    <source>
        <dbReference type="Pfam" id="PF01609"/>
    </source>
</evidence>
<dbReference type="Proteomes" id="UP000184139">
    <property type="component" value="Unassembled WGS sequence"/>
</dbReference>
<dbReference type="NCBIfam" id="NF033592">
    <property type="entry name" value="transpos_IS4_1"/>
    <property type="match status" value="1"/>
</dbReference>
<evidence type="ECO:0000313" key="8">
    <source>
        <dbReference type="Proteomes" id="UP000184139"/>
    </source>
</evidence>
<evidence type="ECO:0000256" key="4">
    <source>
        <dbReference type="ARBA" id="ARBA00023172"/>
    </source>
</evidence>
<dbReference type="InterPro" id="IPR047952">
    <property type="entry name" value="Transpos_IS4"/>
</dbReference>
<evidence type="ECO:0000313" key="7">
    <source>
        <dbReference type="EMBL" id="SHI13839.1"/>
    </source>
</evidence>
<dbReference type="SUPFAM" id="SSF53098">
    <property type="entry name" value="Ribonuclease H-like"/>
    <property type="match status" value="1"/>
</dbReference>
<evidence type="ECO:0000256" key="2">
    <source>
        <dbReference type="ARBA" id="ARBA00022578"/>
    </source>
</evidence>
<evidence type="ECO:0000259" key="6">
    <source>
        <dbReference type="Pfam" id="PF14294"/>
    </source>
</evidence>
<dbReference type="InterPro" id="IPR002559">
    <property type="entry name" value="Transposase_11"/>
</dbReference>
<dbReference type="EMBL" id="FQXS01000047">
    <property type="protein sequence ID" value="SHI13839.1"/>
    <property type="molecule type" value="Genomic_DNA"/>
</dbReference>
<dbReference type="GO" id="GO:0006313">
    <property type="term" value="P:DNA transposition"/>
    <property type="evidence" value="ECO:0007669"/>
    <property type="project" value="InterPro"/>
</dbReference>
<name>A0A1M5YPN8_9BACT</name>
<dbReference type="InterPro" id="IPR012337">
    <property type="entry name" value="RNaseH-like_sf"/>
</dbReference>
<organism evidence="7 8">
    <name type="scientific">Desulfofustis glycolicus DSM 9705</name>
    <dbReference type="NCBI Taxonomy" id="1121409"/>
    <lineage>
        <taxon>Bacteria</taxon>
        <taxon>Pseudomonadati</taxon>
        <taxon>Thermodesulfobacteriota</taxon>
        <taxon>Desulfobulbia</taxon>
        <taxon>Desulfobulbales</taxon>
        <taxon>Desulfocapsaceae</taxon>
        <taxon>Desulfofustis</taxon>
    </lineage>
</organism>
<dbReference type="AlphaFoldDB" id="A0A1M5YPN8"/>
<keyword evidence="8" id="KW-1185">Reference proteome</keyword>
<feature type="domain" description="DUF4372" evidence="6">
    <location>
        <begin position="1"/>
        <end position="32"/>
    </location>
</feature>
<accession>A0A1M5YPN8</accession>